<feature type="domain" description="Alpha/beta hydrolase fold-3" evidence="3">
    <location>
        <begin position="72"/>
        <end position="273"/>
    </location>
</feature>
<dbReference type="Gene3D" id="3.40.50.1820">
    <property type="entry name" value="alpha/beta hydrolase"/>
    <property type="match status" value="1"/>
</dbReference>
<organism evidence="4 5">
    <name type="scientific">[Mycobacterium] stephanolepidis</name>
    <dbReference type="NCBI Taxonomy" id="1520670"/>
    <lineage>
        <taxon>Bacteria</taxon>
        <taxon>Bacillati</taxon>
        <taxon>Actinomycetota</taxon>
        <taxon>Actinomycetes</taxon>
        <taxon>Mycobacteriales</taxon>
        <taxon>Mycobacteriaceae</taxon>
        <taxon>Mycobacteroides</taxon>
    </lineage>
</organism>
<dbReference type="PROSITE" id="PS01173">
    <property type="entry name" value="LIPASE_GDXG_HIS"/>
    <property type="match status" value="1"/>
</dbReference>
<evidence type="ECO:0000256" key="1">
    <source>
        <dbReference type="ARBA" id="ARBA00010515"/>
    </source>
</evidence>
<reference evidence="5" key="1">
    <citation type="journal article" date="2017" name="Genome Announc.">
        <title>Complete Genome Sequence of Mycobacterium stephanolepidis.</title>
        <authorList>
            <person name="Fukano H."/>
            <person name="Yoshida M."/>
            <person name="Katayama Y."/>
            <person name="Omatsu T."/>
            <person name="Mizutani T."/>
            <person name="Kurata O."/>
            <person name="Wada S."/>
            <person name="Hoshino Y."/>
        </authorList>
    </citation>
    <scope>NUCLEOTIDE SEQUENCE [LARGE SCALE GENOMIC DNA]</scope>
    <source>
        <strain evidence="5">NJB0901</strain>
    </source>
</reference>
<dbReference type="InterPro" id="IPR029058">
    <property type="entry name" value="AB_hydrolase_fold"/>
</dbReference>
<reference evidence="4 5" key="2">
    <citation type="journal article" date="2017" name="Int. J. Syst. Evol. Microbiol.">
        <title>Mycobacterium stephanolepidis sp. nov., a rapidly growing species related to Mycobacterium chelonae, isolated from marine teleost fish, Stephanolepis cirrhifer.</title>
        <authorList>
            <person name="Fukano H."/>
            <person name="Wada S."/>
            <person name="Kurata O."/>
            <person name="Katayama K."/>
            <person name="Fujiwara N."/>
            <person name="Hoshino Y."/>
        </authorList>
    </citation>
    <scope>NUCLEOTIDE SEQUENCE [LARGE SCALE GENOMIC DNA]</scope>
    <source>
        <strain evidence="4 5">NJB0901</strain>
    </source>
</reference>
<sequence>MNIPPQLLAPLVRASSRWALGADTSWEQVRWRNELLARWPGKPRGIDLSSCVLQGIRAERLRPAPGEVDMALLYLHGGGYVTGSPRTHRALAGRLAQRLRADTYVPEYRLAPEHPYPAAAADAVAAYQALVEIGWPPERIIIAGDSAGAALSMAVAIAARDCGIPMPAAVGLICPAVDLTDRGCHTLRAKSRDSILTKSMIQRFVDAYAPGERSCEPAASPLRASLAGLPPIVIDAAQYDLLVDEARLLSVRAREAGLSVDYREHPRLWHDFHLLAGVLPQANSALDRFADTLSHYCREVPPR</sequence>
<dbReference type="InterPro" id="IPR050300">
    <property type="entry name" value="GDXG_lipolytic_enzyme"/>
</dbReference>
<accession>A0A1Z4EV60</accession>
<dbReference type="Proteomes" id="UP000217954">
    <property type="component" value="Chromosome"/>
</dbReference>
<protein>
    <submittedName>
        <fullName evidence="4">Acetylesterase</fullName>
    </submittedName>
</protein>
<evidence type="ECO:0000259" key="3">
    <source>
        <dbReference type="Pfam" id="PF07859"/>
    </source>
</evidence>
<dbReference type="KEGG" id="mste:MSTE_01521"/>
<proteinExistence type="inferred from homology"/>
<dbReference type="InterPro" id="IPR002168">
    <property type="entry name" value="Lipase_GDXG_HIS_AS"/>
</dbReference>
<dbReference type="Pfam" id="PF07859">
    <property type="entry name" value="Abhydrolase_3"/>
    <property type="match status" value="1"/>
</dbReference>
<dbReference type="PANTHER" id="PTHR48081">
    <property type="entry name" value="AB HYDROLASE SUPERFAMILY PROTEIN C4A8.06C"/>
    <property type="match status" value="1"/>
</dbReference>
<evidence type="ECO:0000313" key="4">
    <source>
        <dbReference type="EMBL" id="BAX96845.1"/>
    </source>
</evidence>
<dbReference type="GO" id="GO:0016787">
    <property type="term" value="F:hydrolase activity"/>
    <property type="evidence" value="ECO:0007669"/>
    <property type="project" value="UniProtKB-KW"/>
</dbReference>
<gene>
    <name evidence="4" type="primary">bah_1</name>
    <name evidence="4" type="ORF">MSTE_01521</name>
</gene>
<evidence type="ECO:0000256" key="2">
    <source>
        <dbReference type="ARBA" id="ARBA00022801"/>
    </source>
</evidence>
<dbReference type="InterPro" id="IPR013094">
    <property type="entry name" value="AB_hydrolase_3"/>
</dbReference>
<comment type="similarity">
    <text evidence="1">Belongs to the 'GDXG' lipolytic enzyme family.</text>
</comment>
<dbReference type="PANTHER" id="PTHR48081:SF8">
    <property type="entry name" value="ALPHA_BETA HYDROLASE FOLD-3 DOMAIN-CONTAINING PROTEIN-RELATED"/>
    <property type="match status" value="1"/>
</dbReference>
<dbReference type="SUPFAM" id="SSF53474">
    <property type="entry name" value="alpha/beta-Hydrolases"/>
    <property type="match status" value="1"/>
</dbReference>
<name>A0A1Z4EV60_9MYCO</name>
<keyword evidence="5" id="KW-1185">Reference proteome</keyword>
<evidence type="ECO:0000313" key="5">
    <source>
        <dbReference type="Proteomes" id="UP000217954"/>
    </source>
</evidence>
<dbReference type="EMBL" id="AP018165">
    <property type="protein sequence ID" value="BAX96845.1"/>
    <property type="molecule type" value="Genomic_DNA"/>
</dbReference>
<keyword evidence="2" id="KW-0378">Hydrolase</keyword>
<dbReference type="AlphaFoldDB" id="A0A1Z4EV60"/>